<organism evidence="1 2">
    <name type="scientific">Geoalkalibacter ferrihydriticus</name>
    <dbReference type="NCBI Taxonomy" id="392333"/>
    <lineage>
        <taxon>Bacteria</taxon>
        <taxon>Pseudomonadati</taxon>
        <taxon>Thermodesulfobacteriota</taxon>
        <taxon>Desulfuromonadia</taxon>
        <taxon>Desulfuromonadales</taxon>
        <taxon>Geoalkalibacteraceae</taxon>
        <taxon>Geoalkalibacter</taxon>
    </lineage>
</organism>
<reference evidence="1 2" key="1">
    <citation type="submission" date="2016-10" db="EMBL/GenBank/DDBJ databases">
        <authorList>
            <person name="de Groot N.N."/>
        </authorList>
    </citation>
    <scope>NUCLEOTIDE SEQUENCE [LARGE SCALE GENOMIC DNA]</scope>
    <source>
        <strain evidence="1 2">DSM 17813</strain>
    </source>
</reference>
<proteinExistence type="predicted"/>
<evidence type="ECO:0000313" key="1">
    <source>
        <dbReference type="EMBL" id="SDM05984.1"/>
    </source>
</evidence>
<dbReference type="EMBL" id="FNGU01000003">
    <property type="protein sequence ID" value="SDM05984.1"/>
    <property type="molecule type" value="Genomic_DNA"/>
</dbReference>
<name>A0A1G9Q4L4_9BACT</name>
<dbReference type="RefSeq" id="WP_139172091.1">
    <property type="nucleotide sequence ID" value="NZ_FNGU01000003.1"/>
</dbReference>
<dbReference type="STRING" id="392333.SAMN05660860_01822"/>
<gene>
    <name evidence="1" type="ORF">SAMN05660860_01822</name>
</gene>
<evidence type="ECO:0000313" key="2">
    <source>
        <dbReference type="Proteomes" id="UP000182146"/>
    </source>
</evidence>
<protein>
    <submittedName>
        <fullName evidence="1">Uncharacterized protein</fullName>
    </submittedName>
</protein>
<accession>A0A1G9Q4L4</accession>
<dbReference type="Proteomes" id="UP000182146">
    <property type="component" value="Unassembled WGS sequence"/>
</dbReference>
<dbReference type="AlphaFoldDB" id="A0A1G9Q4L4"/>
<sequence length="71" mass="7819">MMLLDFNIDQNKCTRCELCVNGGRWIQIANAPRAACQNTSTLNLVQGKKNFVKKLHSKVFKAALSPQAVAA</sequence>